<dbReference type="InterPro" id="IPR007005">
    <property type="entry name" value="XAP5"/>
</dbReference>
<gene>
    <name evidence="2" type="ORF">HaLaN_10977</name>
</gene>
<evidence type="ECO:0000256" key="1">
    <source>
        <dbReference type="SAM" id="MobiDB-lite"/>
    </source>
</evidence>
<dbReference type="GO" id="GO:0006325">
    <property type="term" value="P:chromatin organization"/>
    <property type="evidence" value="ECO:0007669"/>
    <property type="project" value="TreeGrafter"/>
</dbReference>
<comment type="caution">
    <text evidence="2">The sequence shown here is derived from an EMBL/GenBank/DDBJ whole genome shotgun (WGS) entry which is preliminary data.</text>
</comment>
<proteinExistence type="predicted"/>
<keyword evidence="3" id="KW-1185">Reference proteome</keyword>
<organism evidence="2 3">
    <name type="scientific">Haematococcus lacustris</name>
    <name type="common">Green alga</name>
    <name type="synonym">Haematococcus pluvialis</name>
    <dbReference type="NCBI Taxonomy" id="44745"/>
    <lineage>
        <taxon>Eukaryota</taxon>
        <taxon>Viridiplantae</taxon>
        <taxon>Chlorophyta</taxon>
        <taxon>core chlorophytes</taxon>
        <taxon>Chlorophyceae</taxon>
        <taxon>CS clade</taxon>
        <taxon>Chlamydomonadales</taxon>
        <taxon>Haematococcaceae</taxon>
        <taxon>Haematococcus</taxon>
    </lineage>
</organism>
<evidence type="ECO:0000313" key="2">
    <source>
        <dbReference type="EMBL" id="GFH14851.1"/>
    </source>
</evidence>
<feature type="region of interest" description="Disordered" evidence="1">
    <location>
        <begin position="17"/>
        <end position="42"/>
    </location>
</feature>
<dbReference type="AlphaFoldDB" id="A0A699YYV9"/>
<dbReference type="Proteomes" id="UP000485058">
    <property type="component" value="Unassembled WGS sequence"/>
</dbReference>
<dbReference type="PANTHER" id="PTHR12722:SF0">
    <property type="entry name" value="PROTEIN FAM50A"/>
    <property type="match status" value="1"/>
</dbReference>
<dbReference type="GO" id="GO:0005634">
    <property type="term" value="C:nucleus"/>
    <property type="evidence" value="ECO:0007669"/>
    <property type="project" value="InterPro"/>
</dbReference>
<dbReference type="EMBL" id="BLLF01000774">
    <property type="protein sequence ID" value="GFH14851.1"/>
    <property type="molecule type" value="Genomic_DNA"/>
</dbReference>
<dbReference type="PANTHER" id="PTHR12722">
    <property type="entry name" value="XAP-5 PROTEIN-RELATED"/>
    <property type="match status" value="1"/>
</dbReference>
<reference evidence="2 3" key="1">
    <citation type="submission" date="2020-02" db="EMBL/GenBank/DDBJ databases">
        <title>Draft genome sequence of Haematococcus lacustris strain NIES-144.</title>
        <authorList>
            <person name="Morimoto D."/>
            <person name="Nakagawa S."/>
            <person name="Yoshida T."/>
            <person name="Sawayama S."/>
        </authorList>
    </citation>
    <scope>NUCLEOTIDE SEQUENCE [LARGE SCALE GENOMIC DNA]</scope>
    <source>
        <strain evidence="2 3">NIES-144</strain>
    </source>
</reference>
<protein>
    <submittedName>
        <fullName evidence="2">Uncharacterized protein</fullName>
    </submittedName>
</protein>
<evidence type="ECO:0000313" key="3">
    <source>
        <dbReference type="Proteomes" id="UP000485058"/>
    </source>
</evidence>
<sequence length="84" mass="9552">MFADGYVGTTEDGVRIRRQLKERESERKKFEAASKEKKDEADKAGLKQFAATTSEALEHAFKNETIGLVSKADFVKKRTTLQER</sequence>
<accession>A0A699YYV9</accession>
<name>A0A699YYV9_HAELA</name>